<sequence length="315" mass="35857">MFDIIDIEEDTLFSTQYDAVLCCSGYEQRARFLPKQLLKRKAYGDSKRLLISFNDFLDHPERTANDGFFERFGFIKFCENWQVYGNISERLVQLCSEKDGTFRLLVDYSAMRRTIYSEIIYLMKALKNRINLEVTFSYSVGVPSGSHRPKVISDYLLLPGFEGNTDSQREKFAIYCLGFEPIILRSIHEWIEPSASIAFYAEPGMGPRSGSRCLQLNKRFLEESDCPAYPAPLWSVRHFVRLFVEATKHAIIDRDVMVFSCGPKPFVLATLLGSSHLLSPSHVYARGVESQAVDSRSTGKIVATRVVVALDRGLL</sequence>
<evidence type="ECO:0000313" key="1">
    <source>
        <dbReference type="EMBL" id="MFD1302097.1"/>
    </source>
</evidence>
<evidence type="ECO:0008006" key="3">
    <source>
        <dbReference type="Google" id="ProtNLM"/>
    </source>
</evidence>
<protein>
    <recommendedName>
        <fullName evidence="3">SMODS-associated and fused to various effectors domain-containing protein</fullName>
    </recommendedName>
</protein>
<comment type="caution">
    <text evidence="1">The sequence shown here is derived from an EMBL/GenBank/DDBJ whole genome shotgun (WGS) entry which is preliminary data.</text>
</comment>
<name>A0ABW3WY44_9HYPH</name>
<reference evidence="2" key="1">
    <citation type="journal article" date="2019" name="Int. J. Syst. Evol. Microbiol.">
        <title>The Global Catalogue of Microorganisms (GCM) 10K type strain sequencing project: providing services to taxonomists for standard genome sequencing and annotation.</title>
        <authorList>
            <consortium name="The Broad Institute Genomics Platform"/>
            <consortium name="The Broad Institute Genome Sequencing Center for Infectious Disease"/>
            <person name="Wu L."/>
            <person name="Ma J."/>
        </authorList>
    </citation>
    <scope>NUCLEOTIDE SEQUENCE [LARGE SCALE GENOMIC DNA]</scope>
    <source>
        <strain evidence="2">CCUG 56108</strain>
    </source>
</reference>
<accession>A0ABW3WY44</accession>
<proteinExistence type="predicted"/>
<keyword evidence="2" id="KW-1185">Reference proteome</keyword>
<dbReference type="EMBL" id="JBHTND010000013">
    <property type="protein sequence ID" value="MFD1302097.1"/>
    <property type="molecule type" value="Genomic_DNA"/>
</dbReference>
<organism evidence="1 2">
    <name type="scientific">Methylobacterium marchantiae</name>
    <dbReference type="NCBI Taxonomy" id="600331"/>
    <lineage>
        <taxon>Bacteria</taxon>
        <taxon>Pseudomonadati</taxon>
        <taxon>Pseudomonadota</taxon>
        <taxon>Alphaproteobacteria</taxon>
        <taxon>Hyphomicrobiales</taxon>
        <taxon>Methylobacteriaceae</taxon>
        <taxon>Methylobacterium</taxon>
    </lineage>
</organism>
<evidence type="ECO:0000313" key="2">
    <source>
        <dbReference type="Proteomes" id="UP001597176"/>
    </source>
</evidence>
<gene>
    <name evidence="1" type="ORF">ACFQ4G_10935</name>
</gene>
<dbReference type="Proteomes" id="UP001597176">
    <property type="component" value="Unassembled WGS sequence"/>
</dbReference>
<dbReference type="RefSeq" id="WP_238207755.1">
    <property type="nucleotide sequence ID" value="NZ_JBHTND010000013.1"/>
</dbReference>